<dbReference type="InterPro" id="IPR003797">
    <property type="entry name" value="DegV"/>
</dbReference>
<reference evidence="4" key="1">
    <citation type="submission" date="2018-05" db="EMBL/GenBank/DDBJ databases">
        <title>Genome Sequencing of selected type strains of the family Eggerthellaceae.</title>
        <authorList>
            <person name="Danylec N."/>
            <person name="Stoll D.A."/>
            <person name="Doetsch A."/>
            <person name="Huch M."/>
        </authorList>
    </citation>
    <scope>NUCLEOTIDE SEQUENCE [LARGE SCALE GENOMIC DNA]</scope>
    <source>
        <strain evidence="4">DSM 16106</strain>
    </source>
</reference>
<evidence type="ECO:0000256" key="1">
    <source>
        <dbReference type="ARBA" id="ARBA00003238"/>
    </source>
</evidence>
<evidence type="ECO:0000256" key="2">
    <source>
        <dbReference type="ARBA" id="ARBA00023121"/>
    </source>
</evidence>
<dbReference type="PANTHER" id="PTHR33434">
    <property type="entry name" value="DEGV DOMAIN-CONTAINING PROTEIN DR_1986-RELATED"/>
    <property type="match status" value="1"/>
</dbReference>
<sequence length="309" mass="33966">MQHQCNLIIDSCCDLPFEVVDREGVELIKFPYVMRDGEHADDLYQTSSAYDFYQAMRDGDEPTTAQVPVPVFRDAFTRAIESGVPTVYLSFSSGLSGSYDAAALVHEQLMAEHPEAELYLVDTRLASIAEALLVHEALRQRDNGLTAHELALWAEEARFFVDAEFMVDDLESLRRGGRIPGSVAYAGSKLDVKPLLTITCDGKLSLSGVARGRKKGIKQLADYYHKRKADSRPGRFVVIGNADCPKDAARLKDALAKEDDSILFLESSIGPVIGSHVGPGMIAVVFWGNDKREELSVADRIAKKVKGGE</sequence>
<accession>A0A369L7K5</accession>
<dbReference type="SUPFAM" id="SSF82549">
    <property type="entry name" value="DAK1/DegV-like"/>
    <property type="match status" value="1"/>
</dbReference>
<dbReference type="AlphaFoldDB" id="A0A369L7K5"/>
<keyword evidence="2" id="KW-0446">Lipid-binding</keyword>
<dbReference type="InterPro" id="IPR043168">
    <property type="entry name" value="DegV_C"/>
</dbReference>
<gene>
    <name evidence="3" type="ORF">DMP08_04570</name>
</gene>
<dbReference type="NCBIfam" id="TIGR00762">
    <property type="entry name" value="DegV"/>
    <property type="match status" value="1"/>
</dbReference>
<proteinExistence type="predicted"/>
<evidence type="ECO:0000313" key="4">
    <source>
        <dbReference type="Proteomes" id="UP000278632"/>
    </source>
</evidence>
<dbReference type="GO" id="GO:0008289">
    <property type="term" value="F:lipid binding"/>
    <property type="evidence" value="ECO:0007669"/>
    <property type="project" value="UniProtKB-KW"/>
</dbReference>
<dbReference type="Gene3D" id="3.40.50.10440">
    <property type="entry name" value="Dihydroxyacetone kinase, domain 1"/>
    <property type="match status" value="1"/>
</dbReference>
<dbReference type="PANTHER" id="PTHR33434:SF3">
    <property type="entry name" value="DEGV DOMAIN-CONTAINING PROTEIN YITS"/>
    <property type="match status" value="1"/>
</dbReference>
<protein>
    <submittedName>
        <fullName evidence="3">DegV family protein</fullName>
    </submittedName>
</protein>
<dbReference type="Proteomes" id="UP000278632">
    <property type="component" value="Unassembled WGS sequence"/>
</dbReference>
<dbReference type="PROSITE" id="PS51482">
    <property type="entry name" value="DEGV"/>
    <property type="match status" value="1"/>
</dbReference>
<name>A0A369L7K5_9ACTN</name>
<dbReference type="OrthoDB" id="9760324at2"/>
<dbReference type="EMBL" id="QICD01000005">
    <property type="protein sequence ID" value="RNL46956.1"/>
    <property type="molecule type" value="Genomic_DNA"/>
</dbReference>
<dbReference type="Gene3D" id="2.20.28.50">
    <property type="entry name" value="degv family protein"/>
    <property type="match status" value="1"/>
</dbReference>
<comment type="function">
    <text evidence="1">May bind long-chain fatty acids, such as palmitate, and may play a role in lipid transport or fatty acid metabolism.</text>
</comment>
<comment type="caution">
    <text evidence="3">The sequence shown here is derived from an EMBL/GenBank/DDBJ whole genome shotgun (WGS) entry which is preliminary data.</text>
</comment>
<dbReference type="RefSeq" id="WP_114567943.1">
    <property type="nucleotide sequence ID" value="NZ_QICD01000005.1"/>
</dbReference>
<dbReference type="Gene3D" id="3.30.1180.10">
    <property type="match status" value="1"/>
</dbReference>
<evidence type="ECO:0000313" key="3">
    <source>
        <dbReference type="EMBL" id="RNL46956.1"/>
    </source>
</evidence>
<keyword evidence="4" id="KW-1185">Reference proteome</keyword>
<dbReference type="Pfam" id="PF02645">
    <property type="entry name" value="DegV"/>
    <property type="match status" value="1"/>
</dbReference>
<dbReference type="InterPro" id="IPR050270">
    <property type="entry name" value="DegV_domain_contain"/>
</dbReference>
<organism evidence="3 4">
    <name type="scientific">Paraeggerthella hongkongensis</name>
    <dbReference type="NCBI Taxonomy" id="230658"/>
    <lineage>
        <taxon>Bacteria</taxon>
        <taxon>Bacillati</taxon>
        <taxon>Actinomycetota</taxon>
        <taxon>Coriobacteriia</taxon>
        <taxon>Eggerthellales</taxon>
        <taxon>Eggerthellaceae</taxon>
        <taxon>Paraeggerthella</taxon>
    </lineage>
</organism>